<evidence type="ECO:0000256" key="1">
    <source>
        <dbReference type="ARBA" id="ARBA00009437"/>
    </source>
</evidence>
<name>A0A5P2B5J3_STRVZ</name>
<dbReference type="PANTHER" id="PTHR30346">
    <property type="entry name" value="TRANSCRIPTIONAL DUAL REGULATOR HCAR-RELATED"/>
    <property type="match status" value="1"/>
</dbReference>
<dbReference type="Gene3D" id="3.40.190.10">
    <property type="entry name" value="Periplasmic binding protein-like II"/>
    <property type="match status" value="2"/>
</dbReference>
<dbReference type="InterPro" id="IPR036390">
    <property type="entry name" value="WH_DNA-bd_sf"/>
</dbReference>
<dbReference type="EMBL" id="CP029193">
    <property type="protein sequence ID" value="QES25546.1"/>
    <property type="molecule type" value="Genomic_DNA"/>
</dbReference>
<dbReference type="PROSITE" id="PS50931">
    <property type="entry name" value="HTH_LYSR"/>
    <property type="match status" value="1"/>
</dbReference>
<dbReference type="CDD" id="cd08414">
    <property type="entry name" value="PBP2_LTTR_aromatics_like"/>
    <property type="match status" value="1"/>
</dbReference>
<evidence type="ECO:0000256" key="2">
    <source>
        <dbReference type="ARBA" id="ARBA00023015"/>
    </source>
</evidence>
<reference evidence="6 7" key="1">
    <citation type="submission" date="2018-05" db="EMBL/GenBank/DDBJ databases">
        <title>Streptomyces venezuelae.</title>
        <authorList>
            <person name="Kim W."/>
            <person name="Lee N."/>
            <person name="Cho B.-K."/>
        </authorList>
    </citation>
    <scope>NUCLEOTIDE SEQUENCE [LARGE SCALE GENOMIC DNA]</scope>
    <source>
        <strain evidence="6 7">ATCC 14583</strain>
    </source>
</reference>
<dbReference type="FunFam" id="1.10.10.10:FF:000001">
    <property type="entry name" value="LysR family transcriptional regulator"/>
    <property type="match status" value="1"/>
</dbReference>
<keyword evidence="7" id="KW-1185">Reference proteome</keyword>
<dbReference type="InterPro" id="IPR005119">
    <property type="entry name" value="LysR_subst-bd"/>
</dbReference>
<evidence type="ECO:0000313" key="6">
    <source>
        <dbReference type="EMBL" id="QES25546.1"/>
    </source>
</evidence>
<dbReference type="Proteomes" id="UP000323046">
    <property type="component" value="Chromosome"/>
</dbReference>
<comment type="similarity">
    <text evidence="1">Belongs to the LysR transcriptional regulatory family.</text>
</comment>
<dbReference type="Gene3D" id="1.10.10.10">
    <property type="entry name" value="Winged helix-like DNA-binding domain superfamily/Winged helix DNA-binding domain"/>
    <property type="match status" value="1"/>
</dbReference>
<dbReference type="Pfam" id="PF03466">
    <property type="entry name" value="LysR_substrate"/>
    <property type="match status" value="1"/>
</dbReference>
<dbReference type="InterPro" id="IPR036388">
    <property type="entry name" value="WH-like_DNA-bd_sf"/>
</dbReference>
<gene>
    <name evidence="6" type="ORF">DEJ47_02920</name>
</gene>
<dbReference type="PRINTS" id="PR00039">
    <property type="entry name" value="HTHLYSR"/>
</dbReference>
<keyword evidence="2" id="KW-0805">Transcription regulation</keyword>
<sequence>MSRAEQLHGRCVQDGYGGRTDQTRISLLFVDLILHLRCFVAVAEESHFGRAAARLGTAQPPLSQRIQRLERELGVRLFERNSRQVTITKGGTLLLDEARELLARAEALMATSRRIRDGDAGLLRAALPPDIAGETVAEILAEFRRRHADVELELHELSTSEQLARFASHDLDVGLIHHPCDVTGLGLGPVLRRELGVLLPRDAPAAARDEVPLSALADHDLILFPRANAPALHDDLLTTCARNGYTPPAIRHGQGPSFIRGLIRSAGSVAFRPRESRSVDGTVDAPVDDPEIVWRPLAGAPLALRSSVAWPQGRSDAAVTAFADATTHAMWKTAAVTTDLPSRPVHLRPAAEYYL</sequence>
<protein>
    <submittedName>
        <fullName evidence="6">LysR family transcriptional regulator</fullName>
    </submittedName>
</protein>
<dbReference type="PANTHER" id="PTHR30346:SF0">
    <property type="entry name" value="HCA OPERON TRANSCRIPTIONAL ACTIVATOR HCAR"/>
    <property type="match status" value="1"/>
</dbReference>
<organism evidence="6 7">
    <name type="scientific">Streptomyces venezuelae</name>
    <dbReference type="NCBI Taxonomy" id="54571"/>
    <lineage>
        <taxon>Bacteria</taxon>
        <taxon>Bacillati</taxon>
        <taxon>Actinomycetota</taxon>
        <taxon>Actinomycetes</taxon>
        <taxon>Kitasatosporales</taxon>
        <taxon>Streptomycetaceae</taxon>
        <taxon>Streptomyces</taxon>
    </lineage>
</organism>
<dbReference type="SUPFAM" id="SSF46785">
    <property type="entry name" value="Winged helix' DNA-binding domain"/>
    <property type="match status" value="1"/>
</dbReference>
<dbReference type="AlphaFoldDB" id="A0A5P2B5J3"/>
<dbReference type="SUPFAM" id="SSF53850">
    <property type="entry name" value="Periplasmic binding protein-like II"/>
    <property type="match status" value="1"/>
</dbReference>
<dbReference type="Pfam" id="PF00126">
    <property type="entry name" value="HTH_1"/>
    <property type="match status" value="1"/>
</dbReference>
<keyword evidence="4" id="KW-0804">Transcription</keyword>
<proteinExistence type="inferred from homology"/>
<evidence type="ECO:0000259" key="5">
    <source>
        <dbReference type="PROSITE" id="PS50931"/>
    </source>
</evidence>
<evidence type="ECO:0000256" key="3">
    <source>
        <dbReference type="ARBA" id="ARBA00023125"/>
    </source>
</evidence>
<dbReference type="GO" id="GO:0003700">
    <property type="term" value="F:DNA-binding transcription factor activity"/>
    <property type="evidence" value="ECO:0007669"/>
    <property type="project" value="InterPro"/>
</dbReference>
<accession>A0A5P2B5J3</accession>
<dbReference type="GO" id="GO:0032993">
    <property type="term" value="C:protein-DNA complex"/>
    <property type="evidence" value="ECO:0007669"/>
    <property type="project" value="TreeGrafter"/>
</dbReference>
<dbReference type="GO" id="GO:0003677">
    <property type="term" value="F:DNA binding"/>
    <property type="evidence" value="ECO:0007669"/>
    <property type="project" value="UniProtKB-KW"/>
</dbReference>
<evidence type="ECO:0000313" key="7">
    <source>
        <dbReference type="Proteomes" id="UP000323046"/>
    </source>
</evidence>
<evidence type="ECO:0000256" key="4">
    <source>
        <dbReference type="ARBA" id="ARBA00023163"/>
    </source>
</evidence>
<feature type="domain" description="HTH lysR-type" evidence="5">
    <location>
        <begin position="35"/>
        <end position="88"/>
    </location>
</feature>
<dbReference type="InterPro" id="IPR000847">
    <property type="entry name" value="LysR_HTH_N"/>
</dbReference>
<dbReference type="OrthoDB" id="3176554at2"/>
<keyword evidence="3" id="KW-0238">DNA-binding</keyword>